<protein>
    <submittedName>
        <fullName evidence="3">Alpha/beta hydrolase family protein</fullName>
        <ecNumber evidence="3">3.4.-.-</ecNumber>
    </submittedName>
</protein>
<dbReference type="Proteomes" id="UP001597368">
    <property type="component" value="Unassembled WGS sequence"/>
</dbReference>
<dbReference type="GO" id="GO:0016787">
    <property type="term" value="F:hydrolase activity"/>
    <property type="evidence" value="ECO:0007669"/>
    <property type="project" value="UniProtKB-KW"/>
</dbReference>
<dbReference type="EMBL" id="JBHUFV010000016">
    <property type="protein sequence ID" value="MFD1931971.1"/>
    <property type="molecule type" value="Genomic_DNA"/>
</dbReference>
<name>A0ABW4SS49_9ACTN</name>
<dbReference type="Pfam" id="PF20434">
    <property type="entry name" value="BD-FAE"/>
    <property type="match status" value="1"/>
</dbReference>
<dbReference type="SUPFAM" id="SSF53474">
    <property type="entry name" value="alpha/beta-Hydrolases"/>
    <property type="match status" value="1"/>
</dbReference>
<evidence type="ECO:0000259" key="2">
    <source>
        <dbReference type="Pfam" id="PF20434"/>
    </source>
</evidence>
<sequence>MRDVQVIVGPGLAADWALLGEVAEREFAALGVSGALRHARDAVEARALLSSTAGGPVVAIPGPSGELRDLMGSVEGVVWCDFSRVRQIEGAAHIHGRGIDGLAWAIRHAVHQDRQRPLRVRYGKHPEQWGDLHLPAHGTADLPLPVVALVHGGYWRSVWAADLMDALCADLTARGFAAWNLEYRRPDLHGWDATTADVADGLGALSGVAASLSGARLDLGRVAVVGHSAGAQLALRAAADSAKVAMAVSLAGVLDLVEGDRRHLSSGAVAAALGGPARGDCGSPHATYAESSPLLRLPLGVPQLIVQGSGDDLDLIDFSRRYARAAEAAGDEVTYMEMSGDHFAVISPRTPIWRTTALAIADRLAGDKPAKPA</sequence>
<dbReference type="RefSeq" id="WP_379571809.1">
    <property type="nucleotide sequence ID" value="NZ_JBHUFV010000016.1"/>
</dbReference>
<evidence type="ECO:0000256" key="1">
    <source>
        <dbReference type="ARBA" id="ARBA00022801"/>
    </source>
</evidence>
<dbReference type="EC" id="3.4.-.-" evidence="3"/>
<dbReference type="InterPro" id="IPR049492">
    <property type="entry name" value="BD-FAE-like_dom"/>
</dbReference>
<organism evidence="3 4">
    <name type="scientific">Nonomuraea mangrovi</name>
    <dbReference type="NCBI Taxonomy" id="2316207"/>
    <lineage>
        <taxon>Bacteria</taxon>
        <taxon>Bacillati</taxon>
        <taxon>Actinomycetota</taxon>
        <taxon>Actinomycetes</taxon>
        <taxon>Streptosporangiales</taxon>
        <taxon>Streptosporangiaceae</taxon>
        <taxon>Nonomuraea</taxon>
    </lineage>
</organism>
<keyword evidence="1 3" id="KW-0378">Hydrolase</keyword>
<comment type="caution">
    <text evidence="3">The sequence shown here is derived from an EMBL/GenBank/DDBJ whole genome shotgun (WGS) entry which is preliminary data.</text>
</comment>
<dbReference type="InterPro" id="IPR029058">
    <property type="entry name" value="AB_hydrolase_fold"/>
</dbReference>
<dbReference type="PANTHER" id="PTHR48081">
    <property type="entry name" value="AB HYDROLASE SUPERFAMILY PROTEIN C4A8.06C"/>
    <property type="match status" value="1"/>
</dbReference>
<dbReference type="InterPro" id="IPR050300">
    <property type="entry name" value="GDXG_lipolytic_enzyme"/>
</dbReference>
<feature type="domain" description="BD-FAE-like" evidence="2">
    <location>
        <begin position="131"/>
        <end position="242"/>
    </location>
</feature>
<proteinExistence type="predicted"/>
<accession>A0ABW4SS49</accession>
<dbReference type="PANTHER" id="PTHR48081:SF33">
    <property type="entry name" value="KYNURENINE FORMAMIDASE"/>
    <property type="match status" value="1"/>
</dbReference>
<evidence type="ECO:0000313" key="4">
    <source>
        <dbReference type="Proteomes" id="UP001597368"/>
    </source>
</evidence>
<reference evidence="4" key="1">
    <citation type="journal article" date="2019" name="Int. J. Syst. Evol. Microbiol.">
        <title>The Global Catalogue of Microorganisms (GCM) 10K type strain sequencing project: providing services to taxonomists for standard genome sequencing and annotation.</title>
        <authorList>
            <consortium name="The Broad Institute Genomics Platform"/>
            <consortium name="The Broad Institute Genome Sequencing Center for Infectious Disease"/>
            <person name="Wu L."/>
            <person name="Ma J."/>
        </authorList>
    </citation>
    <scope>NUCLEOTIDE SEQUENCE [LARGE SCALE GENOMIC DNA]</scope>
    <source>
        <strain evidence="4">ICMP 6774ER</strain>
    </source>
</reference>
<gene>
    <name evidence="3" type="ORF">ACFSKW_10835</name>
</gene>
<keyword evidence="4" id="KW-1185">Reference proteome</keyword>
<evidence type="ECO:0000313" key="3">
    <source>
        <dbReference type="EMBL" id="MFD1931971.1"/>
    </source>
</evidence>
<dbReference type="Gene3D" id="3.40.50.1820">
    <property type="entry name" value="alpha/beta hydrolase"/>
    <property type="match status" value="1"/>
</dbReference>